<reference evidence="2 3" key="1">
    <citation type="submission" date="2017-05" db="EMBL/GenBank/DDBJ databases">
        <authorList>
            <person name="Varghese N."/>
            <person name="Submissions S."/>
        </authorList>
    </citation>
    <scope>NUCLEOTIDE SEQUENCE [LARGE SCALE GENOMIC DNA]</scope>
    <source>
        <strain evidence="2 3">DSM 21985</strain>
    </source>
</reference>
<accession>A0A521BS64</accession>
<dbReference type="RefSeq" id="WP_142453468.1">
    <property type="nucleotide sequence ID" value="NZ_FXTP01000003.1"/>
</dbReference>
<dbReference type="OrthoDB" id="9902559at2"/>
<name>A0A521BS64_9BACT</name>
<feature type="transmembrane region" description="Helical" evidence="1">
    <location>
        <begin position="16"/>
        <end position="37"/>
    </location>
</feature>
<evidence type="ECO:0000313" key="3">
    <source>
        <dbReference type="Proteomes" id="UP000317557"/>
    </source>
</evidence>
<keyword evidence="1" id="KW-0472">Membrane</keyword>
<evidence type="ECO:0000313" key="2">
    <source>
        <dbReference type="EMBL" id="SMO49949.1"/>
    </source>
</evidence>
<protein>
    <submittedName>
        <fullName evidence="2">Uncharacterized protein</fullName>
    </submittedName>
</protein>
<dbReference type="Proteomes" id="UP000317557">
    <property type="component" value="Unassembled WGS sequence"/>
</dbReference>
<evidence type="ECO:0000256" key="1">
    <source>
        <dbReference type="SAM" id="Phobius"/>
    </source>
</evidence>
<proteinExistence type="predicted"/>
<organism evidence="2 3">
    <name type="scientific">Gracilimonas mengyeensis</name>
    <dbReference type="NCBI Taxonomy" id="1302730"/>
    <lineage>
        <taxon>Bacteria</taxon>
        <taxon>Pseudomonadati</taxon>
        <taxon>Balneolota</taxon>
        <taxon>Balneolia</taxon>
        <taxon>Balneolales</taxon>
        <taxon>Balneolaceae</taxon>
        <taxon>Gracilimonas</taxon>
    </lineage>
</organism>
<gene>
    <name evidence="2" type="ORF">SAMN06265219_10330</name>
</gene>
<keyword evidence="1" id="KW-1133">Transmembrane helix</keyword>
<keyword evidence="3" id="KW-1185">Reference proteome</keyword>
<feature type="transmembrane region" description="Helical" evidence="1">
    <location>
        <begin position="64"/>
        <end position="83"/>
    </location>
</feature>
<feature type="transmembrane region" description="Helical" evidence="1">
    <location>
        <begin position="95"/>
        <end position="116"/>
    </location>
</feature>
<dbReference type="EMBL" id="FXTP01000003">
    <property type="protein sequence ID" value="SMO49949.1"/>
    <property type="molecule type" value="Genomic_DNA"/>
</dbReference>
<keyword evidence="1" id="KW-0812">Transmembrane</keyword>
<dbReference type="AlphaFoldDB" id="A0A521BS64"/>
<sequence length="117" mass="13316">MPITPTSKTKSRATNLIRISVLLLILPVLYLALWYPISTDETLTYFEKVTKLMGYFPEKLRHPYWITVTFCGLSLSSAIFGFNSYLKFETRQGQIIAIIISAVAVFLTAIFGMMVIR</sequence>